<dbReference type="InterPro" id="IPR049046">
    <property type="entry name" value="Beta-AFase-like_GH127_middle"/>
</dbReference>
<evidence type="ECO:0000259" key="2">
    <source>
        <dbReference type="Pfam" id="PF20736"/>
    </source>
</evidence>
<dbReference type="AlphaFoldDB" id="A0A2N3HJV8"/>
<dbReference type="PANTHER" id="PTHR31151">
    <property type="entry name" value="PROLINE-TRNA LIGASE (DUF1680)"/>
    <property type="match status" value="1"/>
</dbReference>
<feature type="domain" description="Non-reducing end beta-L-arabinofuranosidase-like GH127 middle" evidence="2">
    <location>
        <begin position="434"/>
        <end position="525"/>
    </location>
</feature>
<dbReference type="Proteomes" id="UP000233435">
    <property type="component" value="Unassembled WGS sequence"/>
</dbReference>
<dbReference type="InterPro" id="IPR012878">
    <property type="entry name" value="Beta-AFase-like_GH127_cat"/>
</dbReference>
<protein>
    <recommendedName>
        <fullName evidence="5">Glycosyl hydrolase</fullName>
    </recommendedName>
</protein>
<dbReference type="RefSeq" id="WP_106659707.1">
    <property type="nucleotide sequence ID" value="NZ_PJEO01000033.1"/>
</dbReference>
<gene>
    <name evidence="3" type="ORF">CSW08_09685</name>
</gene>
<evidence type="ECO:0000313" key="3">
    <source>
        <dbReference type="EMBL" id="PKQ45174.1"/>
    </source>
</evidence>
<name>A0A2N3HJV8_9FLAO</name>
<dbReference type="EMBL" id="PJEO01000033">
    <property type="protein sequence ID" value="PKQ45174.1"/>
    <property type="molecule type" value="Genomic_DNA"/>
</dbReference>
<evidence type="ECO:0008006" key="5">
    <source>
        <dbReference type="Google" id="ProtNLM"/>
    </source>
</evidence>
<dbReference type="Pfam" id="PF07944">
    <property type="entry name" value="Beta-AFase-like_GH127_cat"/>
    <property type="match status" value="1"/>
</dbReference>
<keyword evidence="4" id="KW-1185">Reference proteome</keyword>
<sequence>MASILFVFIQLSSFAQNPLANHNIEKAKPFSSTSVILSPSWIKHREDLNTKYLKSLDPERLLHNFRVNAGLPSRAKPLEGWESPSLGLRGHFVGHYLSATSSIIERTKEPPLTQRLNYMIEELYKCQQSLGNGYLSAFPEKDFDTLETTFGGVWAPYYTYNKIMQGLLDAYTRTNNQKAYNMLLDMASYVEKRMSKLDETTIEKLLFTAEANPGNEAGAMNEVLYKLYKISQDPNHLKLAKLFDRDWFVTPLSKNEDILSGLHSNTHLVLVNGFAQRYSITGEELYKSATNNFWDMLINHHAYANGSSSGPRPNVTTKTSLTAEHWGVADQLSNTMTKEIAESCVSHNTQKLTATLFSWTANPIYAETYMNTFYNSIMALQSATTGAVVYHLPLGSPRKKAFLKDDDFRCCNGSSIEAFAQLNSGIYYHDESNVWVNLYVPSKVNWEEKKLSIEQKGNFPTDPEVSFIVTTKKKAVFNLNLFVPSWGKKVDVYVNNVKQDIEVNLNSYISINRQWNNNDTVKLVFHYAFYLKTMPDDNKVVAIFYGPMLLAFQNNSEVILKGDHKTILSQLSKNENNTFNLTNENNTYILNPLYDIENKMYGVYATIRNY</sequence>
<proteinExistence type="predicted"/>
<comment type="caution">
    <text evidence="3">The sequence shown here is derived from an EMBL/GenBank/DDBJ whole genome shotgun (WGS) entry which is preliminary data.</text>
</comment>
<dbReference type="PANTHER" id="PTHR31151:SF0">
    <property type="entry name" value="PROLINE-TRNA LIGASE (DUF1680)"/>
    <property type="match status" value="1"/>
</dbReference>
<feature type="domain" description="Non-reducing end beta-L-arabinofuranosidase-like GH127 catalytic" evidence="1">
    <location>
        <begin position="35"/>
        <end position="423"/>
    </location>
</feature>
<dbReference type="InterPro" id="IPR008928">
    <property type="entry name" value="6-hairpin_glycosidase_sf"/>
</dbReference>
<organism evidence="3 4">
    <name type="scientific">Confluentibacter flavum</name>
    <dbReference type="NCBI Taxonomy" id="1909700"/>
    <lineage>
        <taxon>Bacteria</taxon>
        <taxon>Pseudomonadati</taxon>
        <taxon>Bacteroidota</taxon>
        <taxon>Flavobacteriia</taxon>
        <taxon>Flavobacteriales</taxon>
        <taxon>Flavobacteriaceae</taxon>
        <taxon>Confluentibacter</taxon>
    </lineage>
</organism>
<dbReference type="GO" id="GO:0005975">
    <property type="term" value="P:carbohydrate metabolic process"/>
    <property type="evidence" value="ECO:0007669"/>
    <property type="project" value="InterPro"/>
</dbReference>
<evidence type="ECO:0000313" key="4">
    <source>
        <dbReference type="Proteomes" id="UP000233435"/>
    </source>
</evidence>
<accession>A0A2N3HJV8</accession>
<dbReference type="OrthoDB" id="9757939at2"/>
<reference evidence="3 4" key="1">
    <citation type="submission" date="2017-12" db="EMBL/GenBank/DDBJ databases">
        <title>Confluentibacter flavum sp. nov., isolated from the saline lake.</title>
        <authorList>
            <person name="Yu L."/>
        </authorList>
    </citation>
    <scope>NUCLEOTIDE SEQUENCE [LARGE SCALE GENOMIC DNA]</scope>
    <source>
        <strain evidence="3 4">3B</strain>
    </source>
</reference>
<dbReference type="SUPFAM" id="SSF48208">
    <property type="entry name" value="Six-hairpin glycosidases"/>
    <property type="match status" value="1"/>
</dbReference>
<dbReference type="Pfam" id="PF20736">
    <property type="entry name" value="Glyco_hydro127M"/>
    <property type="match status" value="1"/>
</dbReference>
<evidence type="ECO:0000259" key="1">
    <source>
        <dbReference type="Pfam" id="PF07944"/>
    </source>
</evidence>